<dbReference type="Proteomes" id="UP001497453">
    <property type="component" value="Chromosome 10"/>
</dbReference>
<dbReference type="EMBL" id="OZ037953">
    <property type="protein sequence ID" value="CAL1698381.1"/>
    <property type="molecule type" value="Genomic_DNA"/>
</dbReference>
<dbReference type="PROSITE" id="PS00108">
    <property type="entry name" value="PROTEIN_KINASE_ST"/>
    <property type="match status" value="1"/>
</dbReference>
<feature type="domain" description="Protein kinase" evidence="1">
    <location>
        <begin position="76"/>
        <end position="396"/>
    </location>
</feature>
<dbReference type="InterPro" id="IPR000719">
    <property type="entry name" value="Prot_kinase_dom"/>
</dbReference>
<gene>
    <name evidence="2" type="ORF">GFSPODELE1_LOCUS2134</name>
</gene>
<evidence type="ECO:0000313" key="3">
    <source>
        <dbReference type="Proteomes" id="UP001497453"/>
    </source>
</evidence>
<proteinExistence type="predicted"/>
<evidence type="ECO:0000259" key="1">
    <source>
        <dbReference type="PROSITE" id="PS50011"/>
    </source>
</evidence>
<sequence>MGVPYESAHSPQAPSPLIPDDLSEVFDSHEAKCKLWSSLESWFMTRGYFLYPRDPHLTNMPSTTTVHDLSSAPVHFPYAYVIDATPKGRVFTSQMHIFPAVNEQHRDVIIKLLRNDSPEYNVYKHITAEDIRSGDSNTIVPVLDLLNLDDMYSFVVMPRWGSAAGLHRTGFDCLRTVFDFSLSILKALAFLHSNLVAYRDIKIHNILVNLYNGDAVYDDCREFYASQKARFVLCDFDLSVIFPPDTPPAARVCPASESDWGSYRYHPPDAADGQTVYDPFAYDVACLGGLLCELIGHLTPLVPMFAPFLDRMITPNIVSRYTALEALEALERLKASLDPEYLNTPASPPPQPPSYVWQAYDRWADLPEDFVREHTTPEGPVRPRRKELDDDWNSYFVDWNAPSLN</sequence>
<dbReference type="PROSITE" id="PS50011">
    <property type="entry name" value="PROTEIN_KINASE_DOM"/>
    <property type="match status" value="1"/>
</dbReference>
<protein>
    <recommendedName>
        <fullName evidence="1">Protein kinase domain-containing protein</fullName>
    </recommendedName>
</protein>
<dbReference type="SUPFAM" id="SSF56112">
    <property type="entry name" value="Protein kinase-like (PK-like)"/>
    <property type="match status" value="1"/>
</dbReference>
<evidence type="ECO:0000313" key="2">
    <source>
        <dbReference type="EMBL" id="CAL1698381.1"/>
    </source>
</evidence>
<accession>A0ABP1CRS7</accession>
<dbReference type="Pfam" id="PF00069">
    <property type="entry name" value="Pkinase"/>
    <property type="match status" value="1"/>
</dbReference>
<organism evidence="2 3">
    <name type="scientific">Somion occarium</name>
    <dbReference type="NCBI Taxonomy" id="3059160"/>
    <lineage>
        <taxon>Eukaryota</taxon>
        <taxon>Fungi</taxon>
        <taxon>Dikarya</taxon>
        <taxon>Basidiomycota</taxon>
        <taxon>Agaricomycotina</taxon>
        <taxon>Agaricomycetes</taxon>
        <taxon>Polyporales</taxon>
        <taxon>Cerrenaceae</taxon>
        <taxon>Somion</taxon>
    </lineage>
</organism>
<dbReference type="InterPro" id="IPR008271">
    <property type="entry name" value="Ser/Thr_kinase_AS"/>
</dbReference>
<dbReference type="Gene3D" id="1.10.510.10">
    <property type="entry name" value="Transferase(Phosphotransferase) domain 1"/>
    <property type="match status" value="1"/>
</dbReference>
<keyword evidence="3" id="KW-1185">Reference proteome</keyword>
<reference evidence="3" key="1">
    <citation type="submission" date="2024-04" db="EMBL/GenBank/DDBJ databases">
        <authorList>
            <person name="Shaw F."/>
            <person name="Minotto A."/>
        </authorList>
    </citation>
    <scope>NUCLEOTIDE SEQUENCE [LARGE SCALE GENOMIC DNA]</scope>
</reference>
<name>A0ABP1CRS7_9APHY</name>
<dbReference type="SMART" id="SM00220">
    <property type="entry name" value="S_TKc"/>
    <property type="match status" value="1"/>
</dbReference>
<dbReference type="InterPro" id="IPR011009">
    <property type="entry name" value="Kinase-like_dom_sf"/>
</dbReference>